<dbReference type="EMBL" id="CP025084">
    <property type="protein sequence ID" value="AUH03367.1"/>
    <property type="molecule type" value="Genomic_DNA"/>
</dbReference>
<comment type="similarity">
    <text evidence="1 10 11">Belongs to the HAM1 NTPase family.</text>
</comment>
<dbReference type="HAMAP" id="MF_01405">
    <property type="entry name" value="Non_canon_purine_NTPase"/>
    <property type="match status" value="1"/>
</dbReference>
<dbReference type="PANTHER" id="PTHR11067">
    <property type="entry name" value="INOSINE TRIPHOSPHATE PYROPHOSPHATASE/HAM1 PROTEIN"/>
    <property type="match status" value="1"/>
</dbReference>
<evidence type="ECO:0000313" key="13">
    <source>
        <dbReference type="EMBL" id="AUH03367.1"/>
    </source>
</evidence>
<dbReference type="GO" id="GO:0035870">
    <property type="term" value="F:dITP diphosphatase activity"/>
    <property type="evidence" value="ECO:0007669"/>
    <property type="project" value="UniProtKB-UniRule"/>
</dbReference>
<evidence type="ECO:0000256" key="6">
    <source>
        <dbReference type="ARBA" id="ARBA00022842"/>
    </source>
</evidence>
<evidence type="ECO:0000256" key="1">
    <source>
        <dbReference type="ARBA" id="ARBA00008023"/>
    </source>
</evidence>
<reference evidence="13" key="2">
    <citation type="submission" date="2013-09" db="EMBL/GenBank/DDBJ databases">
        <authorList>
            <person name="Wang G."/>
            <person name="Yang Y."/>
            <person name="Su Y."/>
        </authorList>
    </citation>
    <scope>NUCLEOTIDE SEQUENCE</scope>
    <source>
        <strain evidence="13">ATCC 39006</strain>
    </source>
</reference>
<sequence>MDKNMRIILATQNSGKLKEFSSIAKLACASVNFEIKPIANDIGDIHETGDNYLDNALIKAETVYAFYHSPVLSDDSGLELIDFNNIPGVYSARFAGISANDGENRNKLCEFMTSNSVSSTPARYRCLLIYKPDVASYFKFEAIWDGVITTDLRGNSGFGYDPMFIPNGFRCTAAELDNEVKNKVSHRAKALFGLFKFLGA</sequence>
<dbReference type="Gene3D" id="3.90.950.10">
    <property type="match status" value="1"/>
</dbReference>
<dbReference type="PANTHER" id="PTHR11067:SF9">
    <property type="entry name" value="INOSINE TRIPHOSPHATE PYROPHOSPHATASE"/>
    <property type="match status" value="1"/>
</dbReference>
<organism evidence="13 14">
    <name type="scientific">Serratia sp. (strain ATCC 39006)</name>
    <name type="common">Prodigiosinella confusarubida</name>
    <dbReference type="NCBI Taxonomy" id="104623"/>
    <lineage>
        <taxon>Bacteria</taxon>
        <taxon>Pseudomonadati</taxon>
        <taxon>Pseudomonadota</taxon>
        <taxon>Gammaproteobacteria</taxon>
        <taxon>Enterobacterales</taxon>
        <taxon>Pectobacteriaceae</taxon>
        <taxon>Prodigiosinella</taxon>
    </lineage>
</organism>
<comment type="function">
    <text evidence="10">Pyrophosphatase that catalyzes the hydrolysis of nucleoside triphosphates to their monophosphate derivatives, with a high preference for the non-canonical purine nucleotides XTP (xanthosine triphosphate), dITP (deoxyinosine triphosphate) and ITP. Seems to function as a house-cleaning enzyme that removes non-canonical purine nucleotides from the nucleotide pool, thus preventing their incorporation into DNA/RNA and avoiding chromosomal lesions.</text>
</comment>
<evidence type="ECO:0000256" key="2">
    <source>
        <dbReference type="ARBA" id="ARBA00011738"/>
    </source>
</evidence>
<dbReference type="EMBL" id="CP025085">
    <property type="protein sequence ID" value="AUG99052.1"/>
    <property type="molecule type" value="Genomic_DNA"/>
</dbReference>
<comment type="catalytic activity">
    <reaction evidence="9 10">
        <text>XTP + H2O = XMP + diphosphate + H(+)</text>
        <dbReference type="Rhea" id="RHEA:28610"/>
        <dbReference type="ChEBI" id="CHEBI:15377"/>
        <dbReference type="ChEBI" id="CHEBI:15378"/>
        <dbReference type="ChEBI" id="CHEBI:33019"/>
        <dbReference type="ChEBI" id="CHEBI:57464"/>
        <dbReference type="ChEBI" id="CHEBI:61314"/>
        <dbReference type="EC" id="3.6.1.66"/>
    </reaction>
</comment>
<keyword evidence="14" id="KW-1185">Reference proteome</keyword>
<dbReference type="CDD" id="cd00515">
    <property type="entry name" value="HAM1"/>
    <property type="match status" value="1"/>
</dbReference>
<feature type="binding site" evidence="10">
    <location>
        <position position="181"/>
    </location>
    <ligand>
        <name>substrate</name>
    </ligand>
</feature>
<dbReference type="KEGG" id="sera:Ser39006_004000"/>
<dbReference type="STRING" id="104623.Ser39006_00212"/>
<dbReference type="OrthoDB" id="9795331at2"/>
<evidence type="ECO:0000313" key="12">
    <source>
        <dbReference type="EMBL" id="AUG99052.1"/>
    </source>
</evidence>
<gene>
    <name evidence="13" type="primary">rdgB</name>
    <name evidence="12" type="ORF">CWC46_04000</name>
    <name evidence="13" type="ORF">Ser39006_004000</name>
</gene>
<dbReference type="GO" id="GO:0000166">
    <property type="term" value="F:nucleotide binding"/>
    <property type="evidence" value="ECO:0007669"/>
    <property type="project" value="UniProtKB-KW"/>
</dbReference>
<comment type="cofactor">
    <cofactor evidence="10">
        <name>Mg(2+)</name>
        <dbReference type="ChEBI" id="CHEBI:18420"/>
    </cofactor>
    <text evidence="10">Binds 1 Mg(2+) ion per subunit.</text>
</comment>
<dbReference type="Pfam" id="PF01725">
    <property type="entry name" value="Ham1p_like"/>
    <property type="match status" value="1"/>
</dbReference>
<evidence type="ECO:0000256" key="10">
    <source>
        <dbReference type="HAMAP-Rule" id="MF_01405"/>
    </source>
</evidence>
<dbReference type="GO" id="GO:0036220">
    <property type="term" value="F:ITP diphosphatase activity"/>
    <property type="evidence" value="ECO:0007669"/>
    <property type="project" value="UniProtKB-UniRule"/>
</dbReference>
<dbReference type="GO" id="GO:0005829">
    <property type="term" value="C:cytosol"/>
    <property type="evidence" value="ECO:0007669"/>
    <property type="project" value="TreeGrafter"/>
</dbReference>
<dbReference type="GO" id="GO:0009117">
    <property type="term" value="P:nucleotide metabolic process"/>
    <property type="evidence" value="ECO:0007669"/>
    <property type="project" value="UniProtKB-KW"/>
</dbReference>
<name>A0A2I5TFP4_SERS3</name>
<keyword evidence="3 10" id="KW-0479">Metal-binding</keyword>
<dbReference type="GO" id="GO:0046872">
    <property type="term" value="F:metal ion binding"/>
    <property type="evidence" value="ECO:0007669"/>
    <property type="project" value="UniProtKB-KW"/>
</dbReference>
<dbReference type="Proteomes" id="UP000017700">
    <property type="component" value="Chromosome"/>
</dbReference>
<dbReference type="InterPro" id="IPR029001">
    <property type="entry name" value="ITPase-like_fam"/>
</dbReference>
<keyword evidence="6 10" id="KW-0460">Magnesium</keyword>
<evidence type="ECO:0000256" key="11">
    <source>
        <dbReference type="RuleBase" id="RU003781"/>
    </source>
</evidence>
<dbReference type="AlphaFoldDB" id="A0A2I5TFP4"/>
<keyword evidence="4 10" id="KW-0547">Nucleotide-binding</keyword>
<proteinExistence type="inferred from homology"/>
<reference evidence="13 14" key="1">
    <citation type="journal article" date="2013" name="Genome Announc.">
        <title>Draft genome sequence of Serratia sp. strain ATCC 39006, a model bacterium for analysis of the biosynthesis and regulation of prodigiosin, a carbapenem, and gas vesicles.</title>
        <authorList>
            <person name="Fineran P.C."/>
            <person name="Iglesias Cans M.C."/>
            <person name="Ramsay J.P."/>
            <person name="Wilf N.M."/>
            <person name="Cossyleon D."/>
            <person name="McNeil M.B."/>
            <person name="Williamson N.R."/>
            <person name="Monson R.E."/>
            <person name="Becher S.A."/>
            <person name="Stanton J.A."/>
            <person name="Brugger K."/>
            <person name="Brown S.D."/>
            <person name="Salmond G.P."/>
        </authorList>
    </citation>
    <scope>NUCLEOTIDE SEQUENCE [LARGE SCALE GENOMIC DNA]</scope>
    <source>
        <strain evidence="13">ATCC 39006</strain>
        <strain evidence="14">ATCC 39006 / SC 11482</strain>
    </source>
</reference>
<evidence type="ECO:0000256" key="8">
    <source>
        <dbReference type="ARBA" id="ARBA00051875"/>
    </source>
</evidence>
<evidence type="ECO:0000256" key="9">
    <source>
        <dbReference type="ARBA" id="ARBA00052017"/>
    </source>
</evidence>
<dbReference type="RefSeq" id="WP_021013489.1">
    <property type="nucleotide sequence ID" value="NZ_CP025084.1"/>
</dbReference>
<reference evidence="13" key="4">
    <citation type="submission" date="2017-11" db="EMBL/GenBank/DDBJ databases">
        <title>Complete genome sequence of Serratia sp. ATCC 39006.</title>
        <authorList>
            <person name="Hampton H.G."/>
            <person name="Jackson S.A."/>
            <person name="Jauregui R."/>
            <person name="Poulter G.T.M."/>
            <person name="Salmond G.P.C."/>
            <person name="Fineran P.C."/>
        </authorList>
    </citation>
    <scope>NUCLEOTIDE SEQUENCE</scope>
    <source>
        <strain evidence="13">ATCC 39006</strain>
    </source>
</reference>
<dbReference type="GO" id="GO:0009146">
    <property type="term" value="P:purine nucleoside triphosphate catabolic process"/>
    <property type="evidence" value="ECO:0007669"/>
    <property type="project" value="UniProtKB-UniRule"/>
</dbReference>
<reference evidence="12 15" key="3">
    <citation type="submission" date="2017-11" db="EMBL/GenBank/DDBJ databases">
        <title>Complete genome sequence of Serratia sp. ATCC 39006 LacA.</title>
        <authorList>
            <person name="Hampton H.G."/>
            <person name="Jackson S.A."/>
            <person name="Jauregui R."/>
            <person name="Poulter G.T.M."/>
            <person name="Salmond G.P.C."/>
            <person name="Fineran P.C."/>
        </authorList>
    </citation>
    <scope>NUCLEOTIDE SEQUENCE [LARGE SCALE GENOMIC DNA]</scope>
    <source>
        <strain evidence="12 15">ATCC 39006</strain>
    </source>
</reference>
<protein>
    <recommendedName>
        <fullName evidence="10">dITP/XTP pyrophosphatase</fullName>
        <ecNumber evidence="10">3.6.1.66</ecNumber>
    </recommendedName>
    <alternativeName>
        <fullName evidence="10">Non-canonical purine NTP pyrophosphatase</fullName>
    </alternativeName>
    <alternativeName>
        <fullName evidence="10">Non-standard purine NTP pyrophosphatase</fullName>
    </alternativeName>
    <alternativeName>
        <fullName evidence="10">Nucleoside-triphosphate diphosphatase</fullName>
    </alternativeName>
    <alternativeName>
        <fullName evidence="10">Nucleoside-triphosphate pyrophosphatase</fullName>
        <shortName evidence="10">NTPase</shortName>
    </alternativeName>
</protein>
<accession>A0A2I5TFP4</accession>
<feature type="active site" description="Proton acceptor" evidence="10">
    <location>
        <position position="75"/>
    </location>
</feature>
<dbReference type="InterPro" id="IPR020922">
    <property type="entry name" value="dITP/XTP_pyrophosphatase"/>
</dbReference>
<evidence type="ECO:0000256" key="3">
    <source>
        <dbReference type="ARBA" id="ARBA00022723"/>
    </source>
</evidence>
<dbReference type="NCBIfam" id="TIGR00042">
    <property type="entry name" value="RdgB/HAM1 family non-canonical purine NTP pyrophosphatase"/>
    <property type="match status" value="1"/>
</dbReference>
<comment type="caution">
    <text evidence="10">Lacks conserved residue(s) required for the propagation of feature annotation.</text>
</comment>
<evidence type="ECO:0000313" key="14">
    <source>
        <dbReference type="Proteomes" id="UP000017700"/>
    </source>
</evidence>
<evidence type="ECO:0000256" key="5">
    <source>
        <dbReference type="ARBA" id="ARBA00022801"/>
    </source>
</evidence>
<feature type="binding site" evidence="10">
    <location>
        <begin position="11"/>
        <end position="16"/>
    </location>
    <ligand>
        <name>substrate</name>
    </ligand>
</feature>
<dbReference type="GO" id="GO:0036222">
    <property type="term" value="F:XTP diphosphatase activity"/>
    <property type="evidence" value="ECO:0007669"/>
    <property type="project" value="UniProtKB-UniRule"/>
</dbReference>
<dbReference type="Proteomes" id="UP000233778">
    <property type="component" value="Chromosome"/>
</dbReference>
<dbReference type="SUPFAM" id="SSF52972">
    <property type="entry name" value="ITPase-like"/>
    <property type="match status" value="1"/>
</dbReference>
<comment type="subunit">
    <text evidence="2 10">Homodimer.</text>
</comment>
<feature type="binding site" evidence="10">
    <location>
        <begin position="186"/>
        <end position="187"/>
    </location>
    <ligand>
        <name>substrate</name>
    </ligand>
</feature>
<feature type="binding site" evidence="10">
    <location>
        <position position="76"/>
    </location>
    <ligand>
        <name>substrate</name>
    </ligand>
</feature>
<comment type="catalytic activity">
    <reaction evidence="8 10">
        <text>dITP + H2O = dIMP + diphosphate + H(+)</text>
        <dbReference type="Rhea" id="RHEA:28342"/>
        <dbReference type="ChEBI" id="CHEBI:15377"/>
        <dbReference type="ChEBI" id="CHEBI:15378"/>
        <dbReference type="ChEBI" id="CHEBI:33019"/>
        <dbReference type="ChEBI" id="CHEBI:61194"/>
        <dbReference type="ChEBI" id="CHEBI:61382"/>
        <dbReference type="EC" id="3.6.1.66"/>
    </reaction>
</comment>
<evidence type="ECO:0000313" key="15">
    <source>
        <dbReference type="Proteomes" id="UP000233778"/>
    </source>
</evidence>
<keyword evidence="7 10" id="KW-0546">Nucleotide metabolism</keyword>
<dbReference type="EC" id="3.6.1.66" evidence="10"/>
<feature type="binding site" evidence="10">
    <location>
        <begin position="158"/>
        <end position="161"/>
    </location>
    <ligand>
        <name>substrate</name>
    </ligand>
</feature>
<keyword evidence="5 10" id="KW-0378">Hydrolase</keyword>
<feature type="binding site" evidence="10">
    <location>
        <position position="75"/>
    </location>
    <ligand>
        <name>Mg(2+)</name>
        <dbReference type="ChEBI" id="CHEBI:18420"/>
    </ligand>
</feature>
<dbReference type="GO" id="GO:0017111">
    <property type="term" value="F:ribonucleoside triphosphate phosphatase activity"/>
    <property type="evidence" value="ECO:0007669"/>
    <property type="project" value="InterPro"/>
</dbReference>
<evidence type="ECO:0000256" key="7">
    <source>
        <dbReference type="ARBA" id="ARBA00023080"/>
    </source>
</evidence>
<comment type="catalytic activity">
    <reaction evidence="10">
        <text>ITP + H2O = IMP + diphosphate + H(+)</text>
        <dbReference type="Rhea" id="RHEA:29399"/>
        <dbReference type="ChEBI" id="CHEBI:15377"/>
        <dbReference type="ChEBI" id="CHEBI:15378"/>
        <dbReference type="ChEBI" id="CHEBI:33019"/>
        <dbReference type="ChEBI" id="CHEBI:58053"/>
        <dbReference type="ChEBI" id="CHEBI:61402"/>
        <dbReference type="EC" id="3.6.1.66"/>
    </reaction>
</comment>
<dbReference type="InterPro" id="IPR002637">
    <property type="entry name" value="RdgB/HAM1"/>
</dbReference>
<dbReference type="FunFam" id="3.90.950.10:FF:000001">
    <property type="entry name" value="dITP/XTP pyrophosphatase"/>
    <property type="match status" value="1"/>
</dbReference>
<evidence type="ECO:0000256" key="4">
    <source>
        <dbReference type="ARBA" id="ARBA00022741"/>
    </source>
</evidence>
<dbReference type="KEGG" id="serq:CWC46_04000"/>